<dbReference type="Proteomes" id="UP000294513">
    <property type="component" value="Unassembled WGS sequence"/>
</dbReference>
<evidence type="ECO:0000313" key="3">
    <source>
        <dbReference type="Proteomes" id="UP000294513"/>
    </source>
</evidence>
<keyword evidence="3" id="KW-1185">Reference proteome</keyword>
<name>A0A4R4ZUR0_9ACTN</name>
<feature type="transmembrane region" description="Helical" evidence="1">
    <location>
        <begin position="73"/>
        <end position="93"/>
    </location>
</feature>
<proteinExistence type="predicted"/>
<organism evidence="2 3">
    <name type="scientific">Actinomadura rubrisoli</name>
    <dbReference type="NCBI Taxonomy" id="2530368"/>
    <lineage>
        <taxon>Bacteria</taxon>
        <taxon>Bacillati</taxon>
        <taxon>Actinomycetota</taxon>
        <taxon>Actinomycetes</taxon>
        <taxon>Streptosporangiales</taxon>
        <taxon>Thermomonosporaceae</taxon>
        <taxon>Actinomadura</taxon>
    </lineage>
</organism>
<protein>
    <submittedName>
        <fullName evidence="2">Uncharacterized protein</fullName>
    </submittedName>
</protein>
<keyword evidence="1" id="KW-0812">Transmembrane</keyword>
<comment type="caution">
    <text evidence="2">The sequence shown here is derived from an EMBL/GenBank/DDBJ whole genome shotgun (WGS) entry which is preliminary data.</text>
</comment>
<dbReference type="EMBL" id="SMKU01000553">
    <property type="protein sequence ID" value="TDD61729.1"/>
    <property type="molecule type" value="Genomic_DNA"/>
</dbReference>
<sequence>MDGAKRVFWGRRIAVMLWGAGLVMLLAGFIFGVYPNPWGHDGHDRLTCGSAFGADGYGDTHRGCAERRERMQLYAITLLVAGAGATVSGVVLARRL</sequence>
<dbReference type="OrthoDB" id="10003283at2"/>
<evidence type="ECO:0000256" key="1">
    <source>
        <dbReference type="SAM" id="Phobius"/>
    </source>
</evidence>
<keyword evidence="1" id="KW-1133">Transmembrane helix</keyword>
<dbReference type="RefSeq" id="WP_131903518.1">
    <property type="nucleotide sequence ID" value="NZ_SMKU01000553.1"/>
</dbReference>
<feature type="transmembrane region" description="Helical" evidence="1">
    <location>
        <begin position="12"/>
        <end position="34"/>
    </location>
</feature>
<evidence type="ECO:0000313" key="2">
    <source>
        <dbReference type="EMBL" id="TDD61729.1"/>
    </source>
</evidence>
<reference evidence="2 3" key="1">
    <citation type="submission" date="2019-03" db="EMBL/GenBank/DDBJ databases">
        <title>Draft genome sequences of novel Actinobacteria.</title>
        <authorList>
            <person name="Sahin N."/>
            <person name="Ay H."/>
            <person name="Saygin H."/>
        </authorList>
    </citation>
    <scope>NUCLEOTIDE SEQUENCE [LARGE SCALE GENOMIC DNA]</scope>
    <source>
        <strain evidence="2 3">H3C3</strain>
    </source>
</reference>
<keyword evidence="1" id="KW-0472">Membrane</keyword>
<gene>
    <name evidence="2" type="ORF">E1298_45130</name>
</gene>
<dbReference type="AlphaFoldDB" id="A0A4R4ZUR0"/>
<accession>A0A4R4ZUR0</accession>